<evidence type="ECO:0000313" key="1">
    <source>
        <dbReference type="EMBL" id="AEK63132.1"/>
    </source>
</evidence>
<dbReference type="HOGENOM" id="CLU_1110887_0_0_4"/>
<reference evidence="1 2" key="1">
    <citation type="journal article" date="2004" name="Environ. Microbiol.">
        <title>Phylogeny-function analysis of (meta)genomic libraries: screening for expression of ribosomal RNA genes by large-insert library fluorescent in situ hybridization (LIL-FISH).</title>
        <authorList>
            <person name="Leveau J.H."/>
            <person name="Gerards S."/>
            <person name="de Boer W."/>
            <person name="van Veen J.A."/>
        </authorList>
    </citation>
    <scope>NUCLEOTIDE SEQUENCE [LARGE SCALE GENOMIC DNA]</scope>
    <source>
        <strain evidence="1 2">Ter331</strain>
    </source>
</reference>
<dbReference type="KEGG" id="cfu:CFU_3308"/>
<accession>G0AAB8</accession>
<evidence type="ECO:0008006" key="3">
    <source>
        <dbReference type="Google" id="ProtNLM"/>
    </source>
</evidence>
<keyword evidence="2" id="KW-1185">Reference proteome</keyword>
<name>G0AAB8_COLFT</name>
<dbReference type="EMBL" id="CP002745">
    <property type="protein sequence ID" value="AEK63132.1"/>
    <property type="molecule type" value="Genomic_DNA"/>
</dbReference>
<sequence>MRRRYRPGDHRRRTGGSRRMDMTAPKKILLVNGCSHTAGSEIDTLGVAPHGYSPEKAFGAHLANAMGCDDYVNIAMPGGSNERITRTTIDWIGKYHKPADQLFVVIMWTGRDRFELYDDRNRIWLSLCPGVERSRWFADFTYAVQQYFKFHMLVRTSDVQTYSRLWAEVIMMQSYLKINHINYMFCNAYQGLPETLDYAGFRSQVDLAAYYQPFEDSTGFVQILTQQGFKTRAGDNVHFGEDGHRYWAGVLHAFIQDRRLA</sequence>
<proteinExistence type="predicted"/>
<evidence type="ECO:0000313" key="2">
    <source>
        <dbReference type="Proteomes" id="UP000008392"/>
    </source>
</evidence>
<reference evidence="1 2" key="2">
    <citation type="journal article" date="2006" name="J. Microbiol. Methods">
        <title>Genomic flank-sequencing of plasposon insertion sites for rapid identification of functional genes.</title>
        <authorList>
            <person name="Leveau J.H."/>
            <person name="Gerards S."/>
            <person name="Fritsche K."/>
            <person name="Zondag G."/>
            <person name="van Veen J.A."/>
        </authorList>
    </citation>
    <scope>NUCLEOTIDE SEQUENCE [LARGE SCALE GENOMIC DNA]</scope>
    <source>
        <strain evidence="1 2">Ter331</strain>
    </source>
</reference>
<protein>
    <recommendedName>
        <fullName evidence="3">SGNH/GDSL hydrolase family protein</fullName>
    </recommendedName>
</protein>
<dbReference type="Pfam" id="PF19547">
    <property type="entry name" value="DUF6071"/>
    <property type="match status" value="1"/>
</dbReference>
<reference evidence="1 2" key="3">
    <citation type="journal article" date="2008" name="FEMS Microbiol. Ecol.">
        <title>Identification and characterization of genes underlying chitinolysis in Collimonas fungivorans Ter331.</title>
        <authorList>
            <person name="Fritsche K."/>
            <person name="de Boer W."/>
            <person name="Gerards S."/>
            <person name="van den Berg M."/>
            <person name="van Veen J.A."/>
            <person name="Leveau J.H."/>
        </authorList>
    </citation>
    <scope>NUCLEOTIDE SEQUENCE [LARGE SCALE GENOMIC DNA]</scope>
    <source>
        <strain evidence="1 2">Ter331</strain>
    </source>
</reference>
<dbReference type="AlphaFoldDB" id="G0AAB8"/>
<dbReference type="Proteomes" id="UP000008392">
    <property type="component" value="Chromosome"/>
</dbReference>
<dbReference type="STRING" id="1005048.CFU_3308"/>
<reference evidence="2" key="6">
    <citation type="submission" date="2011-05" db="EMBL/GenBank/DDBJ databases">
        <title>Complete sequence of Collimonas fungivorans Ter331.</title>
        <authorList>
            <person name="Leveau J.H."/>
        </authorList>
    </citation>
    <scope>NUCLEOTIDE SEQUENCE [LARGE SCALE GENOMIC DNA]</scope>
    <source>
        <strain evidence="2">Ter331</strain>
    </source>
</reference>
<dbReference type="InterPro" id="IPR045715">
    <property type="entry name" value="DUF6071"/>
</dbReference>
<gene>
    <name evidence="1" type="ordered locus">CFU_3308</name>
</gene>
<organism evidence="1 2">
    <name type="scientific">Collimonas fungivorans (strain Ter331)</name>
    <dbReference type="NCBI Taxonomy" id="1005048"/>
    <lineage>
        <taxon>Bacteria</taxon>
        <taxon>Pseudomonadati</taxon>
        <taxon>Pseudomonadota</taxon>
        <taxon>Betaproteobacteria</taxon>
        <taxon>Burkholderiales</taxon>
        <taxon>Oxalobacteraceae</taxon>
        <taxon>Collimonas</taxon>
    </lineage>
</organism>
<reference evidence="1 2" key="5">
    <citation type="journal article" date="2011" name="ISME J.">
        <title>Dual transcriptional profiling of a bacterial/fungal confrontation: Collimonas fungivorans versus Aspergillus niger.</title>
        <authorList>
            <person name="Mela F."/>
            <person name="Fritsche K."/>
            <person name="de Boer W."/>
            <person name="van Veen J.A."/>
            <person name="de Graaff L.H."/>
            <person name="van den Berg M."/>
            <person name="Leveau J.H."/>
        </authorList>
    </citation>
    <scope>NUCLEOTIDE SEQUENCE [LARGE SCALE GENOMIC DNA]</scope>
    <source>
        <strain evidence="1 2">Ter331</strain>
    </source>
</reference>
<reference evidence="1 2" key="4">
    <citation type="journal article" date="2010" name="Environ. Microbiol.">
        <title>The bacterial genus Collimonas: mycophagy, weathering and other adaptive solutions to life in oligotrophic soil environments.</title>
        <authorList>
            <person name="Leveau J.H."/>
            <person name="Uroz S."/>
            <person name="de Boer W."/>
        </authorList>
    </citation>
    <scope>NUCLEOTIDE SEQUENCE [LARGE SCALE GENOMIC DNA]</scope>
    <source>
        <strain evidence="1 2">Ter331</strain>
    </source>
</reference>
<dbReference type="SUPFAM" id="SSF52266">
    <property type="entry name" value="SGNH hydrolase"/>
    <property type="match status" value="1"/>
</dbReference>